<comment type="caution">
    <text evidence="2">The sequence shown here is derived from an EMBL/GenBank/DDBJ whole genome shotgun (WGS) entry which is preliminary data.</text>
</comment>
<dbReference type="EMBL" id="JAZBJO010000037">
    <property type="protein sequence ID" value="MEE4597609.1"/>
    <property type="molecule type" value="Genomic_DNA"/>
</dbReference>
<organism evidence="2 3">
    <name type="scientific">Streptomyces asiaticus subsp. ignotus</name>
    <dbReference type="NCBI Taxonomy" id="3098222"/>
    <lineage>
        <taxon>Bacteria</taxon>
        <taxon>Bacillati</taxon>
        <taxon>Actinomycetota</taxon>
        <taxon>Actinomycetes</taxon>
        <taxon>Kitasatosporales</taxon>
        <taxon>Streptomycetaceae</taxon>
        <taxon>Streptomyces</taxon>
        <taxon>Streptomyces violaceusniger group</taxon>
    </lineage>
</organism>
<feature type="transmembrane region" description="Helical" evidence="1">
    <location>
        <begin position="395"/>
        <end position="415"/>
    </location>
</feature>
<feature type="transmembrane region" description="Helical" evidence="1">
    <location>
        <begin position="545"/>
        <end position="565"/>
    </location>
</feature>
<feature type="transmembrane region" description="Helical" evidence="1">
    <location>
        <begin position="577"/>
        <end position="599"/>
    </location>
</feature>
<keyword evidence="1" id="KW-0472">Membrane</keyword>
<proteinExistence type="predicted"/>
<feature type="transmembrane region" description="Helical" evidence="1">
    <location>
        <begin position="504"/>
        <end position="524"/>
    </location>
</feature>
<dbReference type="SUPFAM" id="SSF52540">
    <property type="entry name" value="P-loop containing nucleoside triphosphate hydrolases"/>
    <property type="match status" value="1"/>
</dbReference>
<keyword evidence="1" id="KW-0812">Transmembrane</keyword>
<evidence type="ECO:0000313" key="2">
    <source>
        <dbReference type="EMBL" id="MEE4597609.1"/>
    </source>
</evidence>
<evidence type="ECO:0000313" key="3">
    <source>
        <dbReference type="Proteomes" id="UP001354709"/>
    </source>
</evidence>
<feature type="transmembrane region" description="Helical" evidence="1">
    <location>
        <begin position="470"/>
        <end position="492"/>
    </location>
</feature>
<sequence length="646" mass="70554">MSDDRTSEGSAQFHTVFDGTTINGGVNTGSGAQTNIINNVVSLTRLEQLADSLADKVRAAERSTRLGLLGVEGTAADLSFDGKLVSFRSSTGELQGTLDTIADFYRTVPNQRLVITGAAGAGKTVLTVELTLRLLDRRPRGAAVPVRVGLSGWDPQEPFEQWLARRITENYRLRRQVATALVTSRLITPILDGLDELDASPEHVTSTATAVEQLNRYHGSQGPAPMVLTCRDRHYDRVTEHNGGLVSATTVLIDTLEPHRVRAYLEEKLAYRSPAEKAAWARVIDADAHKLMRILSTPWRLSLATAVYRGGMDPAELLACRDEADADRLLLARFIPASVEAMPHRDYDPQRTSLWLTRLAKHLQQQARAGGSATDINLHQLSPIAGTRLVNSLHYFLGVSVAESAFLVIGLRFFARDVHDIASAAVAQLFLLLLPGLRCQRDQRPLALTLGRLRIRTDPSKKSESFRENLVVGLVVGGSGGLFLGFLLVVGLPKLWLVSLELTGIGLGVGVLFAVVPLLNTVIARSVAYSDTADVVRPRGPLRRDAVLTLASSVACAALVFLWPFPAIAAPPMAVSFATVFIASQATVRYRLVLGICAARRRLPLRLARFMDWAHHAGLLRVAGMSYQFRHIEFQKWLAREGSEQG</sequence>
<evidence type="ECO:0008006" key="4">
    <source>
        <dbReference type="Google" id="ProtNLM"/>
    </source>
</evidence>
<dbReference type="InterPro" id="IPR027417">
    <property type="entry name" value="P-loop_NTPase"/>
</dbReference>
<protein>
    <recommendedName>
        <fullName evidence="4">NACHT domain-containing protein</fullName>
    </recommendedName>
</protein>
<dbReference type="Gene3D" id="3.40.50.300">
    <property type="entry name" value="P-loop containing nucleotide triphosphate hydrolases"/>
    <property type="match status" value="1"/>
</dbReference>
<evidence type="ECO:0000256" key="1">
    <source>
        <dbReference type="SAM" id="Phobius"/>
    </source>
</evidence>
<keyword evidence="3" id="KW-1185">Reference proteome</keyword>
<dbReference type="RefSeq" id="WP_330814353.1">
    <property type="nucleotide sequence ID" value="NZ_JAZBJO010000037.1"/>
</dbReference>
<gene>
    <name evidence="2" type="ORF">V2J94_38005</name>
</gene>
<keyword evidence="1" id="KW-1133">Transmembrane helix</keyword>
<accession>A0ABU7QAJ5</accession>
<dbReference type="Proteomes" id="UP001354709">
    <property type="component" value="Unassembled WGS sequence"/>
</dbReference>
<reference evidence="2 3" key="1">
    <citation type="submission" date="2023-11" db="EMBL/GenBank/DDBJ databases">
        <title>30 novel species of actinomycetes from the DSMZ collection.</title>
        <authorList>
            <person name="Nouioui I."/>
        </authorList>
    </citation>
    <scope>NUCLEOTIDE SEQUENCE [LARGE SCALE GENOMIC DNA]</scope>
    <source>
        <strain evidence="2 3">DSM 41524</strain>
    </source>
</reference>
<name>A0ABU7QAJ5_9ACTN</name>